<proteinExistence type="predicted"/>
<evidence type="ECO:0000259" key="1">
    <source>
        <dbReference type="Pfam" id="PF01557"/>
    </source>
</evidence>
<evidence type="ECO:0000313" key="3">
    <source>
        <dbReference type="Proteomes" id="UP000075515"/>
    </source>
</evidence>
<dbReference type="AlphaFoldDB" id="A0A150S2Q2"/>
<sequence>MRFCTFSRPPRGTMRPGVLTSDGAMIVDLGDAFPEMLSIIKGGEEAMARVRDLHAKAEIRVPLSEAELHAPVPVPEQIRDSMLFEKHVQQAMEQIAKMRHPVLGPWLVKLGMVKVAPAWYRMPIYYKSNRFSVIGPDGDVIWPRYSQVMDFELELGFFLGKKGKDIKPSEARDHIFGFTIFNDFSARDAQSIEMQSMLGPCKGKDFDTGNSMGPFLVTTDEIGDPYRLRMQARVNGETWCDSNSSTIHHKFEDLLARVSADETVHPGEFFGSGTVGDGCGLEHGRYLKDGDVVELEVEKIGVLRNRVVRQK</sequence>
<accession>A0A150S2Q2</accession>
<reference evidence="2 3" key="1">
    <citation type="submission" date="2014-02" db="EMBL/GenBank/DDBJ databases">
        <title>The small core and large imbalanced accessory genome model reveals a collaborative survival strategy of Sorangium cellulosum strains in nature.</title>
        <authorList>
            <person name="Han K."/>
            <person name="Peng R."/>
            <person name="Blom J."/>
            <person name="Li Y.-Z."/>
        </authorList>
    </citation>
    <scope>NUCLEOTIDE SEQUENCE [LARGE SCALE GENOMIC DNA]</scope>
    <source>
        <strain evidence="2 3">So0149</strain>
    </source>
</reference>
<protein>
    <recommendedName>
        <fullName evidence="1">Fumarylacetoacetase-like C-terminal domain-containing protein</fullName>
    </recommendedName>
</protein>
<comment type="caution">
    <text evidence="2">The sequence shown here is derived from an EMBL/GenBank/DDBJ whole genome shotgun (WGS) entry which is preliminary data.</text>
</comment>
<dbReference type="EMBL" id="JEMC01002535">
    <property type="protein sequence ID" value="KYF86720.1"/>
    <property type="molecule type" value="Genomic_DNA"/>
</dbReference>
<feature type="domain" description="Fumarylacetoacetase-like C-terminal" evidence="1">
    <location>
        <begin position="115"/>
        <end position="308"/>
    </location>
</feature>
<dbReference type="GO" id="GO:0003824">
    <property type="term" value="F:catalytic activity"/>
    <property type="evidence" value="ECO:0007669"/>
    <property type="project" value="InterPro"/>
</dbReference>
<dbReference type="PANTHER" id="PTHR43211">
    <property type="entry name" value="FUMARYLACETOACETATE HYDROLASE"/>
    <property type="match status" value="1"/>
</dbReference>
<name>A0A150S2Q2_SORCE</name>
<dbReference type="Pfam" id="PF01557">
    <property type="entry name" value="FAA_hydrolase"/>
    <property type="match status" value="1"/>
</dbReference>
<dbReference type="Gene3D" id="3.90.850.10">
    <property type="entry name" value="Fumarylacetoacetase-like, C-terminal domain"/>
    <property type="match status" value="1"/>
</dbReference>
<dbReference type="Proteomes" id="UP000075515">
    <property type="component" value="Unassembled WGS sequence"/>
</dbReference>
<dbReference type="PANTHER" id="PTHR43211:SF1">
    <property type="entry name" value="BLL6422 PROTEIN"/>
    <property type="match status" value="1"/>
</dbReference>
<evidence type="ECO:0000313" key="2">
    <source>
        <dbReference type="EMBL" id="KYF86720.1"/>
    </source>
</evidence>
<dbReference type="InterPro" id="IPR036663">
    <property type="entry name" value="Fumarylacetoacetase_C_sf"/>
</dbReference>
<organism evidence="2 3">
    <name type="scientific">Sorangium cellulosum</name>
    <name type="common">Polyangium cellulosum</name>
    <dbReference type="NCBI Taxonomy" id="56"/>
    <lineage>
        <taxon>Bacteria</taxon>
        <taxon>Pseudomonadati</taxon>
        <taxon>Myxococcota</taxon>
        <taxon>Polyangia</taxon>
        <taxon>Polyangiales</taxon>
        <taxon>Polyangiaceae</taxon>
        <taxon>Sorangium</taxon>
    </lineage>
</organism>
<dbReference type="InterPro" id="IPR011234">
    <property type="entry name" value="Fumarylacetoacetase-like_C"/>
</dbReference>
<dbReference type="SUPFAM" id="SSF56529">
    <property type="entry name" value="FAH"/>
    <property type="match status" value="1"/>
</dbReference>
<gene>
    <name evidence="2" type="ORF">BE18_44010</name>
</gene>